<dbReference type="Gene3D" id="3.20.20.140">
    <property type="entry name" value="Metal-dependent hydrolases"/>
    <property type="match status" value="1"/>
</dbReference>
<dbReference type="SUPFAM" id="SSF51556">
    <property type="entry name" value="Metallo-dependent hydrolases"/>
    <property type="match status" value="1"/>
</dbReference>
<dbReference type="PANTHER" id="PTHR43383:SF2">
    <property type="entry name" value="AMIDOHYDROLASE 2 FAMILY PROTEIN"/>
    <property type="match status" value="1"/>
</dbReference>
<evidence type="ECO:0000259" key="1">
    <source>
        <dbReference type="Pfam" id="PF04909"/>
    </source>
</evidence>
<feature type="domain" description="Amidohydrolase-related" evidence="1">
    <location>
        <begin position="209"/>
        <end position="371"/>
    </location>
</feature>
<comment type="caution">
    <text evidence="2">The sequence shown here is derived from an EMBL/GenBank/DDBJ whole genome shotgun (WGS) entry which is preliminary data.</text>
</comment>
<dbReference type="RefSeq" id="WP_027847035.1">
    <property type="nucleotide sequence ID" value="NZ_LMTZ01000087.1"/>
</dbReference>
<dbReference type="InterPro" id="IPR006680">
    <property type="entry name" value="Amidohydro-rel"/>
</dbReference>
<protein>
    <submittedName>
        <fullName evidence="2">Amidohydrolase</fullName>
    </submittedName>
</protein>
<keyword evidence="2" id="KW-0378">Hydrolase</keyword>
<dbReference type="InterPro" id="IPR032466">
    <property type="entry name" value="Metal_Hydrolase"/>
</dbReference>
<dbReference type="GO" id="GO:0016787">
    <property type="term" value="F:hydrolase activity"/>
    <property type="evidence" value="ECO:0007669"/>
    <property type="project" value="UniProtKB-KW"/>
</dbReference>
<evidence type="ECO:0000313" key="3">
    <source>
        <dbReference type="Proteomes" id="UP000053372"/>
    </source>
</evidence>
<dbReference type="AlphaFoldDB" id="A0A0V7ZTQ5"/>
<dbReference type="EMBL" id="LMTZ01000087">
    <property type="protein sequence ID" value="KST67519.1"/>
    <property type="molecule type" value="Genomic_DNA"/>
</dbReference>
<evidence type="ECO:0000313" key="2">
    <source>
        <dbReference type="EMBL" id="KST67519.1"/>
    </source>
</evidence>
<sequence length="373" mass="42435">MELWDIPAIDQHTHNLLKPEFIASRPYAAAFTEAHDPDIINNHVCHTLFYRRSLRDMADLLKCEPQESEIITARNNLGLEELTKICFNAANLNAILLDDGFLPEQILPWEWHQLFMPVRRLLRIEDIAQNLISETNSFDKFWEKFRAEIDPPPPEVVGFKSIAAYRTGLEIKPVKLPVVKYQFDKLKQTTGEKVPRLNDKSLIDFLIIQTLEVAAQYQIPIQFHTGFGDPDLDLRQANPLHLRFLLEDNRFRDAPIVLLHASYPYTREAGYLASVYPNVYIGLGLAIPSLSVAGMRNIISQLIELAPVSKLMYSSDAHLIPDLYYLGAKWGRKVLGQVLDDSVKDGDLTVREADEMAVAILRGNSDRVYGLSV</sequence>
<organism evidence="2 3">
    <name type="scientific">Mastigocoleus testarum BC008</name>
    <dbReference type="NCBI Taxonomy" id="371196"/>
    <lineage>
        <taxon>Bacteria</taxon>
        <taxon>Bacillati</taxon>
        <taxon>Cyanobacteriota</taxon>
        <taxon>Cyanophyceae</taxon>
        <taxon>Nostocales</taxon>
        <taxon>Hapalosiphonaceae</taxon>
        <taxon>Mastigocoleus</taxon>
    </lineage>
</organism>
<dbReference type="Proteomes" id="UP000053372">
    <property type="component" value="Unassembled WGS sequence"/>
</dbReference>
<dbReference type="PANTHER" id="PTHR43383">
    <property type="entry name" value="NODULIN 6"/>
    <property type="match status" value="1"/>
</dbReference>
<dbReference type="OrthoDB" id="8244441at2"/>
<proteinExistence type="predicted"/>
<accession>A0A0V7ZTQ5</accession>
<keyword evidence="3" id="KW-1185">Reference proteome</keyword>
<name>A0A0V7ZTQ5_9CYAN</name>
<gene>
    <name evidence="2" type="ORF">BC008_30455</name>
</gene>
<reference evidence="2 3" key="1">
    <citation type="journal article" date="2015" name="Genome Announc.">
        <title>Draft Genome of the Euendolithic (true boring) Cyanobacterium Mastigocoleus testarum strain BC008.</title>
        <authorList>
            <person name="Guida B.S."/>
            <person name="Garcia-Pichel F."/>
        </authorList>
    </citation>
    <scope>NUCLEOTIDE SEQUENCE [LARGE SCALE GENOMIC DNA]</scope>
    <source>
        <strain evidence="2 3">BC008</strain>
    </source>
</reference>
<dbReference type="Pfam" id="PF04909">
    <property type="entry name" value="Amidohydro_2"/>
    <property type="match status" value="1"/>
</dbReference>